<evidence type="ECO:0000313" key="2">
    <source>
        <dbReference type="EMBL" id="TDP90172.1"/>
    </source>
</evidence>
<dbReference type="PANTHER" id="PTHR40761:SF1">
    <property type="entry name" value="CONSERVED INTEGRAL MEMBRANE ALANINE VALINE AND LEUCINE RICH PROTEIN-RELATED"/>
    <property type="match status" value="1"/>
</dbReference>
<accession>A0A4R6RTI8</accession>
<protein>
    <recommendedName>
        <fullName evidence="4">Magnesium transporter NIPA</fullName>
    </recommendedName>
</protein>
<feature type="transmembrane region" description="Helical" evidence="1">
    <location>
        <begin position="268"/>
        <end position="291"/>
    </location>
</feature>
<feature type="transmembrane region" description="Helical" evidence="1">
    <location>
        <begin position="179"/>
        <end position="198"/>
    </location>
</feature>
<dbReference type="SUPFAM" id="SSF103481">
    <property type="entry name" value="Multidrug resistance efflux transporter EmrE"/>
    <property type="match status" value="1"/>
</dbReference>
<evidence type="ECO:0000313" key="3">
    <source>
        <dbReference type="Proteomes" id="UP000295601"/>
    </source>
</evidence>
<dbReference type="Proteomes" id="UP000295601">
    <property type="component" value="Unassembled WGS sequence"/>
</dbReference>
<feature type="transmembrane region" description="Helical" evidence="1">
    <location>
        <begin position="90"/>
        <end position="107"/>
    </location>
</feature>
<dbReference type="InterPro" id="IPR037185">
    <property type="entry name" value="EmrE-like"/>
</dbReference>
<feature type="transmembrane region" description="Helical" evidence="1">
    <location>
        <begin position="12"/>
        <end position="32"/>
    </location>
</feature>
<dbReference type="PANTHER" id="PTHR40761">
    <property type="entry name" value="CONSERVED INTEGRAL MEMBRANE ALANINE VALINE AND LEUCINE RICH PROTEIN-RELATED"/>
    <property type="match status" value="1"/>
</dbReference>
<evidence type="ECO:0000256" key="1">
    <source>
        <dbReference type="SAM" id="Phobius"/>
    </source>
</evidence>
<comment type="caution">
    <text evidence="2">The sequence shown here is derived from an EMBL/GenBank/DDBJ whole genome shotgun (WGS) entry which is preliminary data.</text>
</comment>
<feature type="transmembrane region" description="Helical" evidence="1">
    <location>
        <begin position="151"/>
        <end position="172"/>
    </location>
</feature>
<feature type="transmembrane region" description="Helical" evidence="1">
    <location>
        <begin position="210"/>
        <end position="229"/>
    </location>
</feature>
<feature type="transmembrane region" description="Helical" evidence="1">
    <location>
        <begin position="119"/>
        <end position="139"/>
    </location>
</feature>
<keyword evidence="1" id="KW-1133">Transmembrane helix</keyword>
<gene>
    <name evidence="2" type="ORF">EDF62_2739</name>
</gene>
<dbReference type="AlphaFoldDB" id="A0A4R6RTI8"/>
<dbReference type="EMBL" id="SNYA01000007">
    <property type="protein sequence ID" value="TDP90172.1"/>
    <property type="molecule type" value="Genomic_DNA"/>
</dbReference>
<keyword evidence="1" id="KW-0812">Transmembrane</keyword>
<dbReference type="NCBIfam" id="NF038012">
    <property type="entry name" value="DMT_1"/>
    <property type="match status" value="1"/>
</dbReference>
<dbReference type="OrthoDB" id="5187629at2"/>
<reference evidence="2 3" key="1">
    <citation type="submission" date="2019-03" db="EMBL/GenBank/DDBJ databases">
        <title>Genomic analyses of the natural microbiome of Caenorhabditis elegans.</title>
        <authorList>
            <person name="Samuel B."/>
        </authorList>
    </citation>
    <scope>NUCLEOTIDE SEQUENCE [LARGE SCALE GENOMIC DNA]</scope>
    <source>
        <strain evidence="2 3">JUb18</strain>
    </source>
</reference>
<proteinExistence type="predicted"/>
<feature type="transmembrane region" description="Helical" evidence="1">
    <location>
        <begin position="66"/>
        <end position="84"/>
    </location>
</feature>
<name>A0A4R6RTI8_9MICO</name>
<evidence type="ECO:0008006" key="4">
    <source>
        <dbReference type="Google" id="ProtNLM"/>
    </source>
</evidence>
<dbReference type="RefSeq" id="WP_132203171.1">
    <property type="nucleotide sequence ID" value="NZ_CP080492.1"/>
</dbReference>
<feature type="transmembrane region" description="Helical" evidence="1">
    <location>
        <begin position="241"/>
        <end position="262"/>
    </location>
</feature>
<keyword evidence="3" id="KW-1185">Reference proteome</keyword>
<keyword evidence="1" id="KW-0472">Membrane</keyword>
<organism evidence="2 3">
    <name type="scientific">Leucobacter luti</name>
    <dbReference type="NCBI Taxonomy" id="340320"/>
    <lineage>
        <taxon>Bacteria</taxon>
        <taxon>Bacillati</taxon>
        <taxon>Actinomycetota</taxon>
        <taxon>Actinomycetes</taxon>
        <taxon>Micrococcales</taxon>
        <taxon>Microbacteriaceae</taxon>
        <taxon>Leucobacter</taxon>
    </lineage>
</organism>
<sequence>MIDQVAELNPTQFWGIPLALVGAAFLAFGAQYQSRGLNKVERIVGESAGSGLSWGHIRSLLRRPSWVIGTVLLGLAVVFQIGSLSLSPLIIVQPIGVVGLIITSILNSRVSGVHLGKRVRASLSLAVLGIVAFVTIAAFTARDSIVTDAKLITILITFGVVLLLALILFVGFRHRSFALVYIVGAGVLYGFVATFAKAVIGRLQQGEFEWLTWTCVVALLAGALLGMVFVQNAYSSGPPDLVVAGLTVIDPIVAVLIGIIVLNEAAGAPAWAVVVYVLSGMVAIIGVIGLAKFHPQAGGAAPLTEDAAPVDPATPATP</sequence>